<dbReference type="EMBL" id="CP019607">
    <property type="protein sequence ID" value="AQP52204.1"/>
    <property type="molecule type" value="Genomic_DNA"/>
</dbReference>
<feature type="domain" description="PIN" evidence="5">
    <location>
        <begin position="640"/>
        <end position="753"/>
    </location>
</feature>
<dbReference type="InterPro" id="IPR029060">
    <property type="entry name" value="PIN-like_dom_sf"/>
</dbReference>
<reference evidence="6 7" key="1">
    <citation type="journal article" date="2008" name="Int. J. Syst. Evol. Microbiol.">
        <title>Tessaracoccus flavescens sp. nov., isolated from marine sediment.</title>
        <authorList>
            <person name="Lee D.W."/>
            <person name="Lee S.D."/>
        </authorList>
    </citation>
    <scope>NUCLEOTIDE SEQUENCE [LARGE SCALE GENOMIC DNA]</scope>
    <source>
        <strain evidence="6 7">SST-39T</strain>
    </source>
</reference>
<dbReference type="RefSeq" id="WP_077352225.1">
    <property type="nucleotide sequence ID" value="NZ_CP019607.1"/>
</dbReference>
<evidence type="ECO:0000256" key="3">
    <source>
        <dbReference type="ARBA" id="ARBA00022801"/>
    </source>
</evidence>
<keyword evidence="4" id="KW-0460">Magnesium</keyword>
<evidence type="ECO:0000259" key="5">
    <source>
        <dbReference type="SMART" id="SM00670"/>
    </source>
</evidence>
<keyword evidence="2" id="KW-0479">Metal-binding</keyword>
<accession>A0A1Q2D1Q0</accession>
<protein>
    <recommendedName>
        <fullName evidence="5">PIN domain-containing protein</fullName>
    </recommendedName>
</protein>
<sequence length="776" mass="82808">MRLTTVSVGIPVFTLKASVHHSLVRKPTVFERMVLRLTRRGHENPVVGGSSLRQAFEERLGVQGVPQLLESTVSGLVRLGVLSAPGALGKSLLDEPIETLRLTPEGEEFYNRNTLPSRPTADAVDYSYTPWSNSLSTARPGKLAEVAPGLAFDDAILRPRDPSSLVRRELEVNRPRFLKKESRIIDVDAVTSQSVAWLTVDIEIHASPEGYLDLKTQGKAYENWLHKLEPAVVQATFLDAVIGKASAPYLELNREVLEQAKRLALASGHSTPSAPTVTLPAAAEGGLTITLSPVDDAPKLTHGSSGHAVISCPAPTTVPPQVVRVTVDGGQATDCVLEGSVALTWAGGLRDVHVQADLDGEDAARYWKPFSDDLAASLAASTDSKVSVVPLLWGSDRPIDSLSQQLVSLPISPALEKIGEFLTAAGEAGATFSTAQSDRLACLLADSIESTADAPILNMSLVNEWLGFIASSLGTGTSPEALRTALLSKAAPPSSALEVRQLLALEGNLHKIPSRLLGPGVMAAVLEELWNDPQHELVTGDVDSLQGLEAYRSAQASLDALLGRHNADLGATGRRVVAKKSVGEALQAAEKWLAAVDDPKLAQATGSSFPTGLLQFREKVRAWRDAANANLAPAIGPDQIALVFDSNTLLDHPDALPGLTSSQIGVIPNRVIQELDGLKRSSDESRARKARAANRTIDGLRERNSLRLEKARTELIPSDFGSTDDPDNQILSVAVAFSGSKVTLVTADKNLRAKAEASNIRARDWLSLKKAGGRDR</sequence>
<evidence type="ECO:0000256" key="1">
    <source>
        <dbReference type="ARBA" id="ARBA00022722"/>
    </source>
</evidence>
<evidence type="ECO:0000313" key="6">
    <source>
        <dbReference type="EMBL" id="AQP52204.1"/>
    </source>
</evidence>
<evidence type="ECO:0000256" key="4">
    <source>
        <dbReference type="ARBA" id="ARBA00022842"/>
    </source>
</evidence>
<organism evidence="6 7">
    <name type="scientific">Tessaracoccus flavescens</name>
    <dbReference type="NCBI Taxonomy" id="399497"/>
    <lineage>
        <taxon>Bacteria</taxon>
        <taxon>Bacillati</taxon>
        <taxon>Actinomycetota</taxon>
        <taxon>Actinomycetes</taxon>
        <taxon>Propionibacteriales</taxon>
        <taxon>Propionibacteriaceae</taxon>
        <taxon>Tessaracoccus</taxon>
    </lineage>
</organism>
<evidence type="ECO:0000313" key="7">
    <source>
        <dbReference type="Proteomes" id="UP000188235"/>
    </source>
</evidence>
<dbReference type="AlphaFoldDB" id="A0A1Q2D1Q0"/>
<dbReference type="InterPro" id="IPR002716">
    <property type="entry name" value="PIN_dom"/>
</dbReference>
<dbReference type="GO" id="GO:0046872">
    <property type="term" value="F:metal ion binding"/>
    <property type="evidence" value="ECO:0007669"/>
    <property type="project" value="UniProtKB-KW"/>
</dbReference>
<dbReference type="SMART" id="SM00670">
    <property type="entry name" value="PINc"/>
    <property type="match status" value="1"/>
</dbReference>
<dbReference type="KEGG" id="tfa:BW733_16635"/>
<dbReference type="SUPFAM" id="SSF88723">
    <property type="entry name" value="PIN domain-like"/>
    <property type="match status" value="1"/>
</dbReference>
<name>A0A1Q2D1Q0_9ACTN</name>
<dbReference type="GO" id="GO:0016787">
    <property type="term" value="F:hydrolase activity"/>
    <property type="evidence" value="ECO:0007669"/>
    <property type="project" value="UniProtKB-KW"/>
</dbReference>
<dbReference type="InterPro" id="IPR052626">
    <property type="entry name" value="SWT1_Regulator"/>
</dbReference>
<proteinExistence type="predicted"/>
<dbReference type="PANTHER" id="PTHR16161:SF0">
    <property type="entry name" value="TRANSCRIPTIONAL PROTEIN SWT1"/>
    <property type="match status" value="1"/>
</dbReference>
<dbReference type="Pfam" id="PF13638">
    <property type="entry name" value="PIN_4"/>
    <property type="match status" value="1"/>
</dbReference>
<dbReference type="Proteomes" id="UP000188235">
    <property type="component" value="Chromosome"/>
</dbReference>
<gene>
    <name evidence="6" type="ORF">BW733_16635</name>
</gene>
<keyword evidence="7" id="KW-1185">Reference proteome</keyword>
<dbReference type="STRING" id="399497.BW733_16635"/>
<dbReference type="OrthoDB" id="9155983at2"/>
<dbReference type="PANTHER" id="PTHR16161">
    <property type="entry name" value="TRANSCRIPTIONAL PROTEIN SWT1"/>
    <property type="match status" value="1"/>
</dbReference>
<dbReference type="Gene3D" id="3.40.50.1010">
    <property type="entry name" value="5'-nuclease"/>
    <property type="match status" value="1"/>
</dbReference>
<evidence type="ECO:0000256" key="2">
    <source>
        <dbReference type="ARBA" id="ARBA00022723"/>
    </source>
</evidence>
<dbReference type="GO" id="GO:0004518">
    <property type="term" value="F:nuclease activity"/>
    <property type="evidence" value="ECO:0007669"/>
    <property type="project" value="UniProtKB-KW"/>
</dbReference>
<keyword evidence="3" id="KW-0378">Hydrolase</keyword>
<keyword evidence="1" id="KW-0540">Nuclease</keyword>